<dbReference type="GO" id="GO:0016042">
    <property type="term" value="P:lipid catabolic process"/>
    <property type="evidence" value="ECO:0007669"/>
    <property type="project" value="UniProtKB-KW"/>
</dbReference>
<dbReference type="SUPFAM" id="SSF56024">
    <property type="entry name" value="Phospholipase D/nuclease"/>
    <property type="match status" value="2"/>
</dbReference>
<dbReference type="PANTHER" id="PTHR43856:SF1">
    <property type="entry name" value="MITOCHONDRIAL CARDIOLIPIN HYDROLASE"/>
    <property type="match status" value="1"/>
</dbReference>
<gene>
    <name evidence="8" type="ORF">BBF96_02005</name>
</gene>
<protein>
    <recommendedName>
        <fullName evidence="3">phospholipase D</fullName>
        <ecNumber evidence="3">3.1.4.4</ecNumber>
    </recommendedName>
</protein>
<sequence>MHWNWIPDTWLAGNPGAESPNSVGSLSDFIDNDHDGLTDEGAPESINTVETGPGAINVYFNKGALTRYATTNNLANHHVNLEDRLIERINNATTSIDMAIYEINLPRVVDALIKKAQAGVNIRLIVDAKQPSDATYEERYQIMRLYLEKMARGGDGIIGTSDDIIIFSDSPIFAVEDSILRGQYGLPSTPDGINYVTVTVAGNQVSGYLFVDAEQKSDGTYYSPSDQMHNKFVIFDNTWVWTGSWNFTETGLYGSEENRLAGILGGNTQHVVEINSVELADIFKREFDEMWGSSTMQPDPQVSNFHSRKVDNTAHVVDVGGRIVEVYFSPGDDAIGHITNYVRNNADFNAYFTIFAWSNQTLLDELKYLWEGSKEDLIGTLTGFDVKGVFDSSYWNSWWSASVDMTGRTASYESLDNPNTRWANPAPVYKDGEDRKLHSKTMLIDADTNSDPVVIVGSANWSANGNDVNDENILIIHDANIVNQFLQEFYARYYMAGGRIPMGQ</sequence>
<accession>A0A3S9T2M6</accession>
<dbReference type="Gene3D" id="3.30.870.10">
    <property type="entry name" value="Endonuclease Chain A"/>
    <property type="match status" value="2"/>
</dbReference>
<keyword evidence="6" id="KW-0443">Lipid metabolism</keyword>
<evidence type="ECO:0000256" key="6">
    <source>
        <dbReference type="ARBA" id="ARBA00023098"/>
    </source>
</evidence>
<keyword evidence="5" id="KW-0442">Lipid degradation</keyword>
<evidence type="ECO:0000313" key="9">
    <source>
        <dbReference type="Proteomes" id="UP000267250"/>
    </source>
</evidence>
<keyword evidence="4" id="KW-0378">Hydrolase</keyword>
<proteinExistence type="inferred from homology"/>
<organism evidence="8 9">
    <name type="scientific">Anoxybacter fermentans</name>
    <dbReference type="NCBI Taxonomy" id="1323375"/>
    <lineage>
        <taxon>Bacteria</taxon>
        <taxon>Bacillati</taxon>
        <taxon>Bacillota</taxon>
        <taxon>Clostridia</taxon>
        <taxon>Halanaerobiales</taxon>
        <taxon>Anoxybacter</taxon>
    </lineage>
</organism>
<dbReference type="KEGG" id="aft:BBF96_02005"/>
<dbReference type="GO" id="GO:0004630">
    <property type="term" value="F:phospholipase D activity"/>
    <property type="evidence" value="ECO:0007669"/>
    <property type="project" value="UniProtKB-EC"/>
</dbReference>
<dbReference type="SMART" id="SM00155">
    <property type="entry name" value="PLDc"/>
    <property type="match status" value="2"/>
</dbReference>
<dbReference type="AlphaFoldDB" id="A0A3S9T2M6"/>
<dbReference type="GO" id="GO:0006793">
    <property type="term" value="P:phosphorus metabolic process"/>
    <property type="evidence" value="ECO:0007669"/>
    <property type="project" value="UniProtKB-ARBA"/>
</dbReference>
<evidence type="ECO:0000256" key="2">
    <source>
        <dbReference type="ARBA" id="ARBA00008664"/>
    </source>
</evidence>
<dbReference type="InterPro" id="IPR001736">
    <property type="entry name" value="PLipase_D/transphosphatidylase"/>
</dbReference>
<keyword evidence="9" id="KW-1185">Reference proteome</keyword>
<dbReference type="InterPro" id="IPR051406">
    <property type="entry name" value="PLD_domain"/>
</dbReference>
<dbReference type="Pfam" id="PF13091">
    <property type="entry name" value="PLDc_2"/>
    <property type="match status" value="2"/>
</dbReference>
<evidence type="ECO:0000256" key="3">
    <source>
        <dbReference type="ARBA" id="ARBA00012027"/>
    </source>
</evidence>
<comment type="similarity">
    <text evidence="2">Belongs to the phospholipase D family.</text>
</comment>
<dbReference type="PROSITE" id="PS50035">
    <property type="entry name" value="PLD"/>
    <property type="match status" value="2"/>
</dbReference>
<dbReference type="GO" id="GO:0016891">
    <property type="term" value="F:RNA endonuclease activity producing 5'-phosphomonoesters, hydrolytic mechanism"/>
    <property type="evidence" value="ECO:0007669"/>
    <property type="project" value="TreeGrafter"/>
</dbReference>
<dbReference type="EC" id="3.1.4.4" evidence="3"/>
<evidence type="ECO:0000313" key="8">
    <source>
        <dbReference type="EMBL" id="AZR74785.1"/>
    </source>
</evidence>
<feature type="domain" description="PLD phosphodiesterase" evidence="7">
    <location>
        <begin position="433"/>
        <end position="465"/>
    </location>
</feature>
<evidence type="ECO:0000259" key="7">
    <source>
        <dbReference type="PROSITE" id="PS50035"/>
    </source>
</evidence>
<feature type="domain" description="PLD phosphodiesterase" evidence="7">
    <location>
        <begin position="224"/>
        <end position="251"/>
    </location>
</feature>
<evidence type="ECO:0000256" key="5">
    <source>
        <dbReference type="ARBA" id="ARBA00022963"/>
    </source>
</evidence>
<dbReference type="Proteomes" id="UP000267250">
    <property type="component" value="Chromosome"/>
</dbReference>
<dbReference type="EMBL" id="CP016379">
    <property type="protein sequence ID" value="AZR74785.1"/>
    <property type="molecule type" value="Genomic_DNA"/>
</dbReference>
<dbReference type="InterPro" id="IPR025202">
    <property type="entry name" value="PLD-like_dom"/>
</dbReference>
<comment type="catalytic activity">
    <reaction evidence="1">
        <text>a 1,2-diacyl-sn-glycero-3-phosphocholine + H2O = a 1,2-diacyl-sn-glycero-3-phosphate + choline + H(+)</text>
        <dbReference type="Rhea" id="RHEA:14445"/>
        <dbReference type="ChEBI" id="CHEBI:15354"/>
        <dbReference type="ChEBI" id="CHEBI:15377"/>
        <dbReference type="ChEBI" id="CHEBI:15378"/>
        <dbReference type="ChEBI" id="CHEBI:57643"/>
        <dbReference type="ChEBI" id="CHEBI:58608"/>
        <dbReference type="EC" id="3.1.4.4"/>
    </reaction>
</comment>
<name>A0A3S9T2M6_9FIRM</name>
<reference evidence="8 9" key="1">
    <citation type="submission" date="2016-07" db="EMBL/GenBank/DDBJ databases">
        <title>Genome and transcriptome analysis of iron-reducing fermentative bacteria Anoxybacter fermentans.</title>
        <authorList>
            <person name="Zeng X."/>
            <person name="Shao Z."/>
        </authorList>
    </citation>
    <scope>NUCLEOTIDE SEQUENCE [LARGE SCALE GENOMIC DNA]</scope>
    <source>
        <strain evidence="8 9">DY22613</strain>
    </source>
</reference>
<evidence type="ECO:0000256" key="1">
    <source>
        <dbReference type="ARBA" id="ARBA00000798"/>
    </source>
</evidence>
<dbReference type="PANTHER" id="PTHR43856">
    <property type="entry name" value="CARDIOLIPIN HYDROLASE"/>
    <property type="match status" value="1"/>
</dbReference>
<dbReference type="CDD" id="cd09173">
    <property type="entry name" value="PLDc_Nuc_like_unchar1_2"/>
    <property type="match status" value="1"/>
</dbReference>
<evidence type="ECO:0000256" key="4">
    <source>
        <dbReference type="ARBA" id="ARBA00022801"/>
    </source>
</evidence>